<organism evidence="1 2">
    <name type="scientific">Streptomyces flavochromogenes</name>
    <dbReference type="NCBI Taxonomy" id="68199"/>
    <lineage>
        <taxon>Bacteria</taxon>
        <taxon>Bacillati</taxon>
        <taxon>Actinomycetota</taxon>
        <taxon>Actinomycetes</taxon>
        <taxon>Kitasatosporales</taxon>
        <taxon>Streptomycetaceae</taxon>
        <taxon>Streptomyces</taxon>
    </lineage>
</organism>
<dbReference type="RefSeq" id="WP_388311481.1">
    <property type="nucleotide sequence ID" value="NZ_JBIBDZ010000016.1"/>
</dbReference>
<dbReference type="Proteomes" id="UP001602370">
    <property type="component" value="Unassembled WGS sequence"/>
</dbReference>
<dbReference type="EMBL" id="JBIBDZ010000016">
    <property type="protein sequence ID" value="MFF5923823.1"/>
    <property type="molecule type" value="Genomic_DNA"/>
</dbReference>
<gene>
    <name evidence="1" type="ORF">ACFY8C_36695</name>
</gene>
<keyword evidence="2" id="KW-1185">Reference proteome</keyword>
<comment type="caution">
    <text evidence="1">The sequence shown here is derived from an EMBL/GenBank/DDBJ whole genome shotgun (WGS) entry which is preliminary data.</text>
</comment>
<dbReference type="InterPro" id="IPR054058">
    <property type="entry name" value="HTH_67"/>
</dbReference>
<sequence length="287" mass="30902">MTAISPREARRCHNAHHPVHAAYYFVSEHDDAYAKLGLEGGPMAYLAGRAAPLGAVGSGVVTAVFYNFHPDLVARHLPRAWEVASPAAVLEARLRITDAYLTRLLGREALRSPEMAEAAELALRAAEGCRRPGRPLYSANADLPAPEAPHLALWHATTLLREHRGDGHVVALSQAGLDGLEALVSHTATGTNWRPGYLQSARGWSPEEWAAARERLVERGVLGGDGELTVEGAELRRAVEADTDRLDVAPYEWLGAEGTRRLTELAGAFSKVVLAGGGLPLRDIGKR</sequence>
<protein>
    <recommendedName>
        <fullName evidence="3">SalK</fullName>
    </recommendedName>
</protein>
<dbReference type="Pfam" id="PF21863">
    <property type="entry name" value="HTH_67"/>
    <property type="match status" value="1"/>
</dbReference>
<evidence type="ECO:0000313" key="2">
    <source>
        <dbReference type="Proteomes" id="UP001602370"/>
    </source>
</evidence>
<dbReference type="NCBIfam" id="NF047719">
    <property type="entry name" value="SCO6745_fam_HTH"/>
    <property type="match status" value="1"/>
</dbReference>
<reference evidence="1 2" key="1">
    <citation type="submission" date="2024-10" db="EMBL/GenBank/DDBJ databases">
        <title>The Natural Products Discovery Center: Release of the First 8490 Sequenced Strains for Exploring Actinobacteria Biosynthetic Diversity.</title>
        <authorList>
            <person name="Kalkreuter E."/>
            <person name="Kautsar S.A."/>
            <person name="Yang D."/>
            <person name="Bader C.D."/>
            <person name="Teijaro C.N."/>
            <person name="Fluegel L."/>
            <person name="Davis C.M."/>
            <person name="Simpson J.R."/>
            <person name="Lauterbach L."/>
            <person name="Steele A.D."/>
            <person name="Gui C."/>
            <person name="Meng S."/>
            <person name="Li G."/>
            <person name="Viehrig K."/>
            <person name="Ye F."/>
            <person name="Su P."/>
            <person name="Kiefer A.F."/>
            <person name="Nichols A."/>
            <person name="Cepeda A.J."/>
            <person name="Yan W."/>
            <person name="Fan B."/>
            <person name="Jiang Y."/>
            <person name="Adhikari A."/>
            <person name="Zheng C.-J."/>
            <person name="Schuster L."/>
            <person name="Cowan T.M."/>
            <person name="Smanski M.J."/>
            <person name="Chevrette M.G."/>
            <person name="De Carvalho L.P.S."/>
            <person name="Shen B."/>
        </authorList>
    </citation>
    <scope>NUCLEOTIDE SEQUENCE [LARGE SCALE GENOMIC DNA]</scope>
    <source>
        <strain evidence="1 2">NPDC012605</strain>
    </source>
</reference>
<name>A0ABW6Y233_9ACTN</name>
<evidence type="ECO:0008006" key="3">
    <source>
        <dbReference type="Google" id="ProtNLM"/>
    </source>
</evidence>
<proteinExistence type="predicted"/>
<accession>A0ABW6Y233</accession>
<evidence type="ECO:0000313" key="1">
    <source>
        <dbReference type="EMBL" id="MFF5923823.1"/>
    </source>
</evidence>